<feature type="region of interest" description="Disordered" evidence="1">
    <location>
        <begin position="1"/>
        <end position="52"/>
    </location>
</feature>
<dbReference type="RefSeq" id="WP_283761799.1">
    <property type="nucleotide sequence ID" value="NZ_JAQPOK010000052.1"/>
</dbReference>
<proteinExistence type="predicted"/>
<feature type="compositionally biased region" description="Polar residues" evidence="1">
    <location>
        <begin position="1"/>
        <end position="22"/>
    </location>
</feature>
<evidence type="ECO:0000313" key="2">
    <source>
        <dbReference type="EMBL" id="MDJ1178483.1"/>
    </source>
</evidence>
<reference evidence="2 3" key="1">
    <citation type="submission" date="2023-01" db="EMBL/GenBank/DDBJ databases">
        <title>Novel diversity within Roseofilum (Cyanobacteria; Desertifilaceae) from marine benthic mats with descriptions of four novel species.</title>
        <authorList>
            <person name="Wang Y."/>
            <person name="Berthold D.E."/>
            <person name="Hu J."/>
            <person name="Lefler F.W."/>
            <person name="Laughinghouse H.D. IV."/>
        </authorList>
    </citation>
    <scope>NUCLEOTIDE SEQUENCE [LARGE SCALE GENOMIC DNA]</scope>
    <source>
        <strain evidence="2 3">BLCC-M91</strain>
    </source>
</reference>
<accession>A0ABT7BH16</accession>
<evidence type="ECO:0000256" key="1">
    <source>
        <dbReference type="SAM" id="MobiDB-lite"/>
    </source>
</evidence>
<sequence length="52" mass="6062">MKQSQPYGNQSDRSPTVATTEKTSLRVERQRNEAIPTLPESRRSLPYDRNDR</sequence>
<evidence type="ECO:0000313" key="3">
    <source>
        <dbReference type="Proteomes" id="UP001231370"/>
    </source>
</evidence>
<protein>
    <submittedName>
        <fullName evidence="2">Uncharacterized protein</fullName>
    </submittedName>
</protein>
<dbReference type="Proteomes" id="UP001231370">
    <property type="component" value="Unassembled WGS sequence"/>
</dbReference>
<gene>
    <name evidence="2" type="ORF">PJF56_06370</name>
</gene>
<comment type="caution">
    <text evidence="2">The sequence shown here is derived from an EMBL/GenBank/DDBJ whole genome shotgun (WGS) entry which is preliminary data.</text>
</comment>
<keyword evidence="3" id="KW-1185">Reference proteome</keyword>
<name>A0ABT7BH16_9CYAN</name>
<dbReference type="EMBL" id="JAQPOK010000052">
    <property type="protein sequence ID" value="MDJ1178483.1"/>
    <property type="molecule type" value="Genomic_DNA"/>
</dbReference>
<feature type="compositionally biased region" description="Basic and acidic residues" evidence="1">
    <location>
        <begin position="23"/>
        <end position="32"/>
    </location>
</feature>
<feature type="compositionally biased region" description="Basic and acidic residues" evidence="1">
    <location>
        <begin position="40"/>
        <end position="52"/>
    </location>
</feature>
<organism evidence="2 3">
    <name type="scientific">Roseofilum halophilum BLCC-M91</name>
    <dbReference type="NCBI Taxonomy" id="3022259"/>
    <lineage>
        <taxon>Bacteria</taxon>
        <taxon>Bacillati</taxon>
        <taxon>Cyanobacteriota</taxon>
        <taxon>Cyanophyceae</taxon>
        <taxon>Desertifilales</taxon>
        <taxon>Desertifilaceae</taxon>
        <taxon>Roseofilum</taxon>
        <taxon>Roseofilum halophilum</taxon>
    </lineage>
</organism>